<sequence length="530" mass="58488">MKKVIIYSACLVLLIQTSCTKKFDEINTNPSQTTADLFNANYLLAEGEWEYSNTGYNQLLFESMWSQVLASTYGYYGNGDKYIFSGSFTAYRNALWNADYRAASLIYEMQNLVKDNPDMSNLYNVGTLMKVIIMQRITDVYGDIPYSEALQAKAGITQPKYDSQQDIYNSMLTEVETAVNALDASKTTPTNDVIYGGDIAKWKRFGYSLMLRLAMRLTKVDPATAQTWAEKAAAGGTFTSIEDNAKVKGDNATGFSNANTNALTVADDYREVRWSEPFIDYLKATDDPRLSAIAEVSQSGLANNANQALAGNNDPAVQIGMPNGYDLNGGATDIRSYSKYPGPSGTGDDVAPVGKYSRPRTAVYLDRSGINMILTYPEIEYLLAEAKERGWNVGATSAAQHYANGLAGAMASLQQFNSAAAISASTISAYVTAHPLDESSTDAAIAQINTQYWVATGSFFEFVENWINWRRSGYPVLDPVNYPGQFTNSTIPRRIPYESNEPANNPVNYNEAVSRQGPDDWATRVWWDIQ</sequence>
<keyword evidence="1" id="KW-0449">Lipoprotein</keyword>
<dbReference type="SUPFAM" id="SSF48452">
    <property type="entry name" value="TPR-like"/>
    <property type="match status" value="1"/>
</dbReference>
<name>A0A4U3L8Z8_9BACT</name>
<dbReference type="Proteomes" id="UP000305848">
    <property type="component" value="Unassembled WGS sequence"/>
</dbReference>
<dbReference type="AlphaFoldDB" id="A0A4U3L8Z8"/>
<protein>
    <submittedName>
        <fullName evidence="1">SusD/RagB family nutrient-binding outer membrane lipoprotein</fullName>
    </submittedName>
</protein>
<dbReference type="OrthoDB" id="9766256at2"/>
<dbReference type="EMBL" id="SZQL01000001">
    <property type="protein sequence ID" value="TKK71560.1"/>
    <property type="molecule type" value="Genomic_DNA"/>
</dbReference>
<gene>
    <name evidence="1" type="ORF">FC093_00605</name>
</gene>
<dbReference type="InterPro" id="IPR041662">
    <property type="entry name" value="SusD-like_2"/>
</dbReference>
<evidence type="ECO:0000313" key="2">
    <source>
        <dbReference type="Proteomes" id="UP000305848"/>
    </source>
</evidence>
<accession>A0A4U3L8Z8</accession>
<organism evidence="1 2">
    <name type="scientific">Ilyomonas limi</name>
    <dbReference type="NCBI Taxonomy" id="2575867"/>
    <lineage>
        <taxon>Bacteria</taxon>
        <taxon>Pseudomonadati</taxon>
        <taxon>Bacteroidota</taxon>
        <taxon>Chitinophagia</taxon>
        <taxon>Chitinophagales</taxon>
        <taxon>Chitinophagaceae</taxon>
        <taxon>Ilyomonas</taxon>
    </lineage>
</organism>
<dbReference type="Pfam" id="PF12771">
    <property type="entry name" value="SusD-like_2"/>
    <property type="match status" value="1"/>
</dbReference>
<dbReference type="InterPro" id="IPR011990">
    <property type="entry name" value="TPR-like_helical_dom_sf"/>
</dbReference>
<dbReference type="Gene3D" id="1.25.40.390">
    <property type="match status" value="1"/>
</dbReference>
<proteinExistence type="predicted"/>
<evidence type="ECO:0000313" key="1">
    <source>
        <dbReference type="EMBL" id="TKK71560.1"/>
    </source>
</evidence>
<reference evidence="1 2" key="1">
    <citation type="submission" date="2019-05" db="EMBL/GenBank/DDBJ databases">
        <title>Panacibacter sp. strain 17mud1-8 Genome sequencing and assembly.</title>
        <authorList>
            <person name="Chhetri G."/>
        </authorList>
    </citation>
    <scope>NUCLEOTIDE SEQUENCE [LARGE SCALE GENOMIC DNA]</scope>
    <source>
        <strain evidence="1 2">17mud1-8</strain>
    </source>
</reference>
<keyword evidence="2" id="KW-1185">Reference proteome</keyword>
<dbReference type="RefSeq" id="WP_137259800.1">
    <property type="nucleotide sequence ID" value="NZ_SZQL01000001.1"/>
</dbReference>
<comment type="caution">
    <text evidence="1">The sequence shown here is derived from an EMBL/GenBank/DDBJ whole genome shotgun (WGS) entry which is preliminary data.</text>
</comment>